<evidence type="ECO:0000256" key="1">
    <source>
        <dbReference type="ARBA" id="ARBA00022598"/>
    </source>
</evidence>
<reference evidence="3" key="1">
    <citation type="submission" date="2016-04" db="EMBL/GenBank/DDBJ databases">
        <authorList>
            <person name="Evans L.H."/>
            <person name="Alamgir A."/>
            <person name="Owens N."/>
            <person name="Weber N.D."/>
            <person name="Virtaneva K."/>
            <person name="Barbian K."/>
            <person name="Babar A."/>
            <person name="Rosenke K."/>
        </authorList>
    </citation>
    <scope>NUCLEOTIDE SEQUENCE</scope>
    <source>
        <strain evidence="3">86-2</strain>
    </source>
</reference>
<dbReference type="PANTHER" id="PTHR12835:SF5">
    <property type="entry name" value="BIOTIN--PROTEIN LIGASE"/>
    <property type="match status" value="1"/>
</dbReference>
<proteinExistence type="predicted"/>
<dbReference type="InterPro" id="IPR004143">
    <property type="entry name" value="BPL_LPL_catalytic"/>
</dbReference>
<sequence>MTTVPEIIHISETNSTNNYLKELLQTQNVDEGTVVWADFQSAGKGQRGNGWESEAGKNILFSIVLFPGFIKAGEQFILSQIVSLAVANCLQEYTEGISIKWPNDIYWNEKKICGILLENTILEDNIGHSVAGIGININQENFRSDAPNPVSLKQITNRDYNLEEILKTVVDNINVYYQQIKIGKADSLIKQYKESLFRKDGYHLYNDGLSNFLARIQDVDSSGILILKTKEGEERHFAFKEVKYII</sequence>
<dbReference type="EMBL" id="FLUL01000001">
    <property type="protein sequence ID" value="SBV97724.1"/>
    <property type="molecule type" value="Genomic_DNA"/>
</dbReference>
<dbReference type="Gene3D" id="3.30.930.10">
    <property type="entry name" value="Bira Bifunctional Protein, Domain 2"/>
    <property type="match status" value="1"/>
</dbReference>
<dbReference type="InterPro" id="IPR004408">
    <property type="entry name" value="Biotin_CoA_COase_ligase"/>
</dbReference>
<dbReference type="PROSITE" id="PS51733">
    <property type="entry name" value="BPL_LPL_CATALYTIC"/>
    <property type="match status" value="1"/>
</dbReference>
<gene>
    <name evidence="3" type="ORF">KL86DYS2_11323</name>
</gene>
<name>A0A212JE44_9BACT</name>
<dbReference type="NCBIfam" id="TIGR00121">
    <property type="entry name" value="birA_ligase"/>
    <property type="match status" value="1"/>
</dbReference>
<dbReference type="PANTHER" id="PTHR12835">
    <property type="entry name" value="BIOTIN PROTEIN LIGASE"/>
    <property type="match status" value="1"/>
</dbReference>
<dbReference type="AlphaFoldDB" id="A0A212JE44"/>
<dbReference type="RefSeq" id="WP_296948462.1">
    <property type="nucleotide sequence ID" value="NZ_LT599021.1"/>
</dbReference>
<protein>
    <submittedName>
        <fullName evidence="3">Biotin-(Acetyl-CoA-carboxylase) ligase</fullName>
    </submittedName>
</protein>
<dbReference type="Pfam" id="PF03099">
    <property type="entry name" value="BPL_LplA_LipB"/>
    <property type="match status" value="1"/>
</dbReference>
<evidence type="ECO:0000313" key="3">
    <source>
        <dbReference type="EMBL" id="SBV97724.1"/>
    </source>
</evidence>
<dbReference type="GO" id="GO:0004077">
    <property type="term" value="F:biotin--[biotin carboxyl-carrier protein] ligase activity"/>
    <property type="evidence" value="ECO:0007669"/>
    <property type="project" value="InterPro"/>
</dbReference>
<accession>A0A212JE44</accession>
<dbReference type="GO" id="GO:0005737">
    <property type="term" value="C:cytoplasm"/>
    <property type="evidence" value="ECO:0007669"/>
    <property type="project" value="TreeGrafter"/>
</dbReference>
<evidence type="ECO:0000259" key="2">
    <source>
        <dbReference type="PROSITE" id="PS51733"/>
    </source>
</evidence>
<organism evidence="3">
    <name type="scientific">uncultured Dysgonomonas sp</name>
    <dbReference type="NCBI Taxonomy" id="206096"/>
    <lineage>
        <taxon>Bacteria</taxon>
        <taxon>Pseudomonadati</taxon>
        <taxon>Bacteroidota</taxon>
        <taxon>Bacteroidia</taxon>
        <taxon>Bacteroidales</taxon>
        <taxon>Dysgonomonadaceae</taxon>
        <taxon>Dysgonomonas</taxon>
        <taxon>environmental samples</taxon>
    </lineage>
</organism>
<dbReference type="InterPro" id="IPR045864">
    <property type="entry name" value="aa-tRNA-synth_II/BPL/LPL"/>
</dbReference>
<feature type="domain" description="BPL/LPL catalytic" evidence="2">
    <location>
        <begin position="2"/>
        <end position="181"/>
    </location>
</feature>
<dbReference type="CDD" id="cd16442">
    <property type="entry name" value="BPL"/>
    <property type="match status" value="1"/>
</dbReference>
<dbReference type="SUPFAM" id="SSF55681">
    <property type="entry name" value="Class II aaRS and biotin synthetases"/>
    <property type="match status" value="1"/>
</dbReference>
<keyword evidence="1 3" id="KW-0436">Ligase</keyword>